<dbReference type="InterPro" id="IPR036259">
    <property type="entry name" value="MFS_trans_sf"/>
</dbReference>
<dbReference type="EMBL" id="JABFJV010000339">
    <property type="protein sequence ID" value="NOK38603.1"/>
    <property type="molecule type" value="Genomic_DNA"/>
</dbReference>
<sequence>MPAHRLPRLTSLRPFDSPGYFAVWLGALISNIGTWMETVAMGVYVTQTTGKAEWTGAVVALSFLPAVILAPVGGALADRFDRRAYAGLGALLQAALAAVLTVLAFRGQLSVSAIGVISFLNGCVSTLTYPAFSALLAELVPPEDLHLSTSLNSAQFNLGRILGPTLAAVVLQAGGPAWALLANTLSFFAVLVALWRVVPPARDPAVKREPLWDGIRRGITVARDDEDISLVLAATFFVAALVAPFIGLVPVFAIRELGQGAAATSLLVTCQGAGAVTAALGVGTLAELFGQRKLRGYSATTIAVLAGVYWLAPTLQVAAVCIFFLGANYLVLMSSLSASCQGRVPRELQARMGSLYSMVLGAGYSLGVWFQGALADRMHLRFVTIGSAAIFLALVLTTRLLKPARFENEPLAQAADVQPFSDSAH</sequence>
<dbReference type="InterPro" id="IPR010290">
    <property type="entry name" value="TM_effector"/>
</dbReference>
<evidence type="ECO:0000256" key="3">
    <source>
        <dbReference type="ARBA" id="ARBA00022475"/>
    </source>
</evidence>
<feature type="transmembrane region" description="Helical" evidence="7">
    <location>
        <begin position="294"/>
        <end position="311"/>
    </location>
</feature>
<keyword evidence="3" id="KW-1003">Cell membrane</keyword>
<evidence type="ECO:0000256" key="1">
    <source>
        <dbReference type="ARBA" id="ARBA00004651"/>
    </source>
</evidence>
<evidence type="ECO:0000256" key="7">
    <source>
        <dbReference type="SAM" id="Phobius"/>
    </source>
</evidence>
<feature type="transmembrane region" description="Helical" evidence="7">
    <location>
        <begin position="20"/>
        <end position="45"/>
    </location>
</feature>
<evidence type="ECO:0000313" key="9">
    <source>
        <dbReference type="EMBL" id="NOK38603.1"/>
    </source>
</evidence>
<feature type="transmembrane region" description="Helical" evidence="7">
    <location>
        <begin position="260"/>
        <end position="282"/>
    </location>
</feature>
<keyword evidence="5 7" id="KW-1133">Transmembrane helix</keyword>
<dbReference type="GO" id="GO:0022857">
    <property type="term" value="F:transmembrane transporter activity"/>
    <property type="evidence" value="ECO:0007669"/>
    <property type="project" value="InterPro"/>
</dbReference>
<dbReference type="Pfam" id="PF05977">
    <property type="entry name" value="MFS_3"/>
    <property type="match status" value="1"/>
</dbReference>
<evidence type="ECO:0000256" key="6">
    <source>
        <dbReference type="ARBA" id="ARBA00023136"/>
    </source>
</evidence>
<dbReference type="AlphaFoldDB" id="A0A3A8HUX9"/>
<feature type="transmembrane region" description="Helical" evidence="7">
    <location>
        <begin position="230"/>
        <end position="254"/>
    </location>
</feature>
<feature type="transmembrane region" description="Helical" evidence="7">
    <location>
        <begin position="177"/>
        <end position="198"/>
    </location>
</feature>
<dbReference type="PANTHER" id="PTHR23513:SF11">
    <property type="entry name" value="STAPHYLOFERRIN A TRANSPORTER"/>
    <property type="match status" value="1"/>
</dbReference>
<dbReference type="PROSITE" id="PS50850">
    <property type="entry name" value="MFS"/>
    <property type="match status" value="1"/>
</dbReference>
<dbReference type="GO" id="GO:0005886">
    <property type="term" value="C:plasma membrane"/>
    <property type="evidence" value="ECO:0007669"/>
    <property type="project" value="UniProtKB-SubCell"/>
</dbReference>
<comment type="caution">
    <text evidence="9">The sequence shown here is derived from an EMBL/GenBank/DDBJ whole genome shotgun (WGS) entry which is preliminary data.</text>
</comment>
<feature type="transmembrane region" description="Helical" evidence="7">
    <location>
        <begin position="112"/>
        <end position="132"/>
    </location>
</feature>
<dbReference type="OrthoDB" id="5494559at2"/>
<evidence type="ECO:0000256" key="5">
    <source>
        <dbReference type="ARBA" id="ARBA00022989"/>
    </source>
</evidence>
<proteinExistence type="predicted"/>
<evidence type="ECO:0000313" key="10">
    <source>
        <dbReference type="Proteomes" id="UP000563426"/>
    </source>
</evidence>
<keyword evidence="4 7" id="KW-0812">Transmembrane</keyword>
<dbReference type="InterPro" id="IPR020846">
    <property type="entry name" value="MFS_dom"/>
</dbReference>
<evidence type="ECO:0000256" key="2">
    <source>
        <dbReference type="ARBA" id="ARBA00022448"/>
    </source>
</evidence>
<name>A0A3A8HUX9_9BACT</name>
<evidence type="ECO:0000259" key="8">
    <source>
        <dbReference type="PROSITE" id="PS50850"/>
    </source>
</evidence>
<keyword evidence="10" id="KW-1185">Reference proteome</keyword>
<feature type="domain" description="Major facilitator superfamily (MFS) profile" evidence="8">
    <location>
        <begin position="19"/>
        <end position="405"/>
    </location>
</feature>
<feature type="transmembrane region" description="Helical" evidence="7">
    <location>
        <begin position="317"/>
        <end position="340"/>
    </location>
</feature>
<accession>A0A3A8HUX9</accession>
<protein>
    <submittedName>
        <fullName evidence="9">MFS transporter</fullName>
    </submittedName>
</protein>
<feature type="transmembrane region" description="Helical" evidence="7">
    <location>
        <begin position="83"/>
        <end position="105"/>
    </location>
</feature>
<evidence type="ECO:0000256" key="4">
    <source>
        <dbReference type="ARBA" id="ARBA00022692"/>
    </source>
</evidence>
<dbReference type="Gene3D" id="1.20.1250.20">
    <property type="entry name" value="MFS general substrate transporter like domains"/>
    <property type="match status" value="1"/>
</dbReference>
<dbReference type="CDD" id="cd06173">
    <property type="entry name" value="MFS_MefA_like"/>
    <property type="match status" value="1"/>
</dbReference>
<feature type="transmembrane region" description="Helical" evidence="7">
    <location>
        <begin position="352"/>
        <end position="370"/>
    </location>
</feature>
<dbReference type="RefSeq" id="WP_120528994.1">
    <property type="nucleotide sequence ID" value="NZ_JABFJV010000339.1"/>
</dbReference>
<dbReference type="PANTHER" id="PTHR23513">
    <property type="entry name" value="INTEGRAL MEMBRANE EFFLUX PROTEIN-RELATED"/>
    <property type="match status" value="1"/>
</dbReference>
<dbReference type="Proteomes" id="UP000563426">
    <property type="component" value="Unassembled WGS sequence"/>
</dbReference>
<dbReference type="SUPFAM" id="SSF103473">
    <property type="entry name" value="MFS general substrate transporter"/>
    <property type="match status" value="1"/>
</dbReference>
<feature type="transmembrane region" description="Helical" evidence="7">
    <location>
        <begin position="382"/>
        <end position="401"/>
    </location>
</feature>
<keyword evidence="2" id="KW-0813">Transport</keyword>
<comment type="subcellular location">
    <subcellularLocation>
        <location evidence="1">Cell membrane</location>
        <topology evidence="1">Multi-pass membrane protein</topology>
    </subcellularLocation>
</comment>
<gene>
    <name evidence="9" type="ORF">HMI49_35960</name>
</gene>
<feature type="transmembrane region" description="Helical" evidence="7">
    <location>
        <begin position="57"/>
        <end position="77"/>
    </location>
</feature>
<keyword evidence="6 7" id="KW-0472">Membrane</keyword>
<reference evidence="9 10" key="1">
    <citation type="submission" date="2020-05" db="EMBL/GenBank/DDBJ databases">
        <authorList>
            <person name="Whitworth D."/>
        </authorList>
    </citation>
    <scope>NUCLEOTIDE SEQUENCE [LARGE SCALE GENOMIC DNA]</scope>
    <source>
        <strain evidence="9 10">AB043B</strain>
    </source>
</reference>
<organism evidence="9 10">
    <name type="scientific">Corallococcus exercitus</name>
    <dbReference type="NCBI Taxonomy" id="2316736"/>
    <lineage>
        <taxon>Bacteria</taxon>
        <taxon>Pseudomonadati</taxon>
        <taxon>Myxococcota</taxon>
        <taxon>Myxococcia</taxon>
        <taxon>Myxococcales</taxon>
        <taxon>Cystobacterineae</taxon>
        <taxon>Myxococcaceae</taxon>
        <taxon>Corallococcus</taxon>
    </lineage>
</organism>